<keyword evidence="5 10" id="KW-0456">Lyase</keyword>
<dbReference type="PROSITE" id="PS51273">
    <property type="entry name" value="GATASE_TYPE_1"/>
    <property type="match status" value="1"/>
</dbReference>
<feature type="binding site" evidence="10 12">
    <location>
        <begin position="46"/>
        <end position="48"/>
    </location>
    <ligand>
        <name>L-glutamine</name>
        <dbReference type="ChEBI" id="CHEBI:58359"/>
    </ligand>
</feature>
<dbReference type="InterPro" id="IPR029062">
    <property type="entry name" value="Class_I_gatase-like"/>
</dbReference>
<dbReference type="PANTHER" id="PTHR31559:SF0">
    <property type="entry name" value="PYRIDOXAL 5'-PHOSPHATE SYNTHASE SUBUNIT SNO1-RELATED"/>
    <property type="match status" value="1"/>
</dbReference>
<feature type="binding site" evidence="10 12">
    <location>
        <begin position="133"/>
        <end position="134"/>
    </location>
    <ligand>
        <name>L-glutamine</name>
        <dbReference type="ChEBI" id="CHEBI:58359"/>
    </ligand>
</feature>
<dbReference type="GO" id="GO:0008614">
    <property type="term" value="P:pyridoxine metabolic process"/>
    <property type="evidence" value="ECO:0007669"/>
    <property type="project" value="TreeGrafter"/>
</dbReference>
<feature type="binding site" evidence="10 12">
    <location>
        <position position="105"/>
    </location>
    <ligand>
        <name>L-glutamine</name>
        <dbReference type="ChEBI" id="CHEBI:58359"/>
    </ligand>
</feature>
<dbReference type="EC" id="3.5.1.2" evidence="10"/>
<dbReference type="NCBIfam" id="TIGR03800">
    <property type="entry name" value="PLP_synth_Pdx2"/>
    <property type="match status" value="1"/>
</dbReference>
<dbReference type="EMBL" id="QVTE01000008">
    <property type="protein sequence ID" value="RFU71189.1"/>
    <property type="molecule type" value="Genomic_DNA"/>
</dbReference>
<dbReference type="GO" id="GO:0036381">
    <property type="term" value="F:pyridoxal 5'-phosphate synthase (glutamine hydrolysing) activity"/>
    <property type="evidence" value="ECO:0007669"/>
    <property type="project" value="UniProtKB-UniRule"/>
</dbReference>
<comment type="pathway">
    <text evidence="10">Cofactor biosynthesis; pyridoxal 5'-phosphate biosynthesis.</text>
</comment>
<dbReference type="Gene3D" id="3.40.50.880">
    <property type="match status" value="1"/>
</dbReference>
<protein>
    <recommendedName>
        <fullName evidence="10">Pyridoxal 5'-phosphate synthase subunit PdxT</fullName>
        <ecNumber evidence="10">4.3.3.6</ecNumber>
    </recommendedName>
    <alternativeName>
        <fullName evidence="10">Pdx2</fullName>
    </alternativeName>
    <alternativeName>
        <fullName evidence="10">Pyridoxal 5'-phosphate synthase glutaminase subunit</fullName>
        <ecNumber evidence="10">3.5.1.2</ecNumber>
    </alternativeName>
</protein>
<evidence type="ECO:0000256" key="2">
    <source>
        <dbReference type="ARBA" id="ARBA00022801"/>
    </source>
</evidence>
<dbReference type="PROSITE" id="PS01236">
    <property type="entry name" value="PDXT_SNO_1"/>
    <property type="match status" value="1"/>
</dbReference>
<dbReference type="HAMAP" id="MF_01615">
    <property type="entry name" value="PdxT"/>
    <property type="match status" value="1"/>
</dbReference>
<accession>A0A372LSL5</accession>
<comment type="catalytic activity">
    <reaction evidence="6 10">
        <text>aldehydo-D-ribose 5-phosphate + D-glyceraldehyde 3-phosphate + L-glutamine = pyridoxal 5'-phosphate + L-glutamate + phosphate + 3 H2O + H(+)</text>
        <dbReference type="Rhea" id="RHEA:31507"/>
        <dbReference type="ChEBI" id="CHEBI:15377"/>
        <dbReference type="ChEBI" id="CHEBI:15378"/>
        <dbReference type="ChEBI" id="CHEBI:29985"/>
        <dbReference type="ChEBI" id="CHEBI:43474"/>
        <dbReference type="ChEBI" id="CHEBI:58273"/>
        <dbReference type="ChEBI" id="CHEBI:58359"/>
        <dbReference type="ChEBI" id="CHEBI:59776"/>
        <dbReference type="ChEBI" id="CHEBI:597326"/>
        <dbReference type="EC" id="4.3.3.6"/>
    </reaction>
</comment>
<dbReference type="InterPro" id="IPR002161">
    <property type="entry name" value="PdxT/SNO"/>
</dbReference>
<dbReference type="PANTHER" id="PTHR31559">
    <property type="entry name" value="PYRIDOXAL 5'-PHOSPHATE SYNTHASE SUBUNIT SNO"/>
    <property type="match status" value="1"/>
</dbReference>
<dbReference type="GO" id="GO:0042823">
    <property type="term" value="P:pyridoxal phosphate biosynthetic process"/>
    <property type="evidence" value="ECO:0007669"/>
    <property type="project" value="UniProtKB-UniRule"/>
</dbReference>
<dbReference type="GO" id="GO:1903600">
    <property type="term" value="C:glutaminase complex"/>
    <property type="evidence" value="ECO:0007669"/>
    <property type="project" value="TreeGrafter"/>
</dbReference>
<dbReference type="CDD" id="cd01749">
    <property type="entry name" value="GATase1_PB"/>
    <property type="match status" value="1"/>
</dbReference>
<evidence type="ECO:0000256" key="5">
    <source>
        <dbReference type="ARBA" id="ARBA00023239"/>
    </source>
</evidence>
<feature type="active site" description="Nucleophile" evidence="10 11">
    <location>
        <position position="78"/>
    </location>
</feature>
<dbReference type="FunFam" id="3.40.50.880:FF:000010">
    <property type="entry name" value="uncharacterized protein LOC100176842 isoform X2"/>
    <property type="match status" value="1"/>
</dbReference>
<dbReference type="SUPFAM" id="SSF52317">
    <property type="entry name" value="Class I glutamine amidotransferase-like"/>
    <property type="match status" value="1"/>
</dbReference>
<comment type="caution">
    <text evidence="13">The sequence shown here is derived from an EMBL/GenBank/DDBJ whole genome shotgun (WGS) entry which is preliminary data.</text>
</comment>
<dbReference type="Proteomes" id="UP000264541">
    <property type="component" value="Unassembled WGS sequence"/>
</dbReference>
<feature type="active site" description="Charge relay system" evidence="10 11">
    <location>
        <position position="171"/>
    </location>
</feature>
<comment type="function">
    <text evidence="8 10">Catalyzes the hydrolysis of glutamine to glutamate and ammonia as part of the biosynthesis of pyridoxal 5'-phosphate. The resulting ammonia molecule is channeled to the active site of PdxS.</text>
</comment>
<evidence type="ECO:0000256" key="12">
    <source>
        <dbReference type="PIRSR" id="PIRSR005639-2"/>
    </source>
</evidence>
<dbReference type="GO" id="GO:0006543">
    <property type="term" value="P:L-glutamine catabolic process"/>
    <property type="evidence" value="ECO:0007669"/>
    <property type="project" value="UniProtKB-UniRule"/>
</dbReference>
<reference evidence="13 14" key="1">
    <citation type="submission" date="2018-08" db="EMBL/GenBank/DDBJ databases">
        <title>Bacillus chawlae sp. nov., Bacillus glennii sp. nov., and Bacillus saganii sp. nov. Isolated from the Vehicle Assembly Building at Kennedy Space Center where the Viking Spacecraft were Assembled.</title>
        <authorList>
            <person name="Seuylemezian A."/>
            <person name="Vaishampayan P."/>
        </authorList>
    </citation>
    <scope>NUCLEOTIDE SEQUENCE [LARGE SCALE GENOMIC DNA]</scope>
    <source>
        <strain evidence="13 14">V47-23a</strain>
    </source>
</reference>
<dbReference type="PROSITE" id="PS51130">
    <property type="entry name" value="PDXT_SNO_2"/>
    <property type="match status" value="1"/>
</dbReference>
<keyword evidence="14" id="KW-1185">Reference proteome</keyword>
<keyword evidence="2 10" id="KW-0378">Hydrolase</keyword>
<evidence type="ECO:0000256" key="8">
    <source>
        <dbReference type="ARBA" id="ARBA00054599"/>
    </source>
</evidence>
<sequence>MTIGVLGLQGAVSEHIKQIEAAGFKGVLVKKAEQLEEIDGLIIPGGESTAIRNLMNLYGFIDPVKDFSSKKKPIFGTCAGMVLVADKLNGSDDAHLKLMDINVTRNAFGRQVESFETDLPVKGLAEPFPAVFIRAPYAESAGPQVEVLATYRDKIVAAKQDHILVSAFHPELTNDTRFLELFLEMVKESAKTTGAEV</sequence>
<dbReference type="InterPro" id="IPR021196">
    <property type="entry name" value="PdxT/SNO_CS"/>
</dbReference>
<organism evidence="13 14">
    <name type="scientific">Peribacillus saganii</name>
    <dbReference type="NCBI Taxonomy" id="2303992"/>
    <lineage>
        <taxon>Bacteria</taxon>
        <taxon>Bacillati</taxon>
        <taxon>Bacillota</taxon>
        <taxon>Bacilli</taxon>
        <taxon>Bacillales</taxon>
        <taxon>Bacillaceae</taxon>
        <taxon>Peribacillus</taxon>
    </lineage>
</organism>
<dbReference type="Pfam" id="PF01174">
    <property type="entry name" value="SNO"/>
    <property type="match status" value="1"/>
</dbReference>
<keyword evidence="3 10" id="KW-0663">Pyridoxal phosphate</keyword>
<name>A0A372LSL5_9BACI</name>
<evidence type="ECO:0000313" key="14">
    <source>
        <dbReference type="Proteomes" id="UP000264541"/>
    </source>
</evidence>
<dbReference type="UniPathway" id="UPA00245"/>
<comment type="catalytic activity">
    <reaction evidence="7 10">
        <text>L-glutamine + H2O = L-glutamate + NH4(+)</text>
        <dbReference type="Rhea" id="RHEA:15889"/>
        <dbReference type="ChEBI" id="CHEBI:15377"/>
        <dbReference type="ChEBI" id="CHEBI:28938"/>
        <dbReference type="ChEBI" id="CHEBI:29985"/>
        <dbReference type="ChEBI" id="CHEBI:58359"/>
        <dbReference type="EC" id="3.5.1.2"/>
    </reaction>
</comment>
<dbReference type="EC" id="4.3.3.6" evidence="10"/>
<feature type="active site" description="Charge relay system" evidence="10 11">
    <location>
        <position position="169"/>
    </location>
</feature>
<dbReference type="GO" id="GO:0004359">
    <property type="term" value="F:glutaminase activity"/>
    <property type="evidence" value="ECO:0007669"/>
    <property type="project" value="UniProtKB-UniRule"/>
</dbReference>
<proteinExistence type="inferred from homology"/>
<keyword evidence="4 10" id="KW-0315">Glutamine amidotransferase</keyword>
<evidence type="ECO:0000256" key="4">
    <source>
        <dbReference type="ARBA" id="ARBA00022962"/>
    </source>
</evidence>
<evidence type="ECO:0000256" key="11">
    <source>
        <dbReference type="PIRSR" id="PIRSR005639-1"/>
    </source>
</evidence>
<evidence type="ECO:0000256" key="7">
    <source>
        <dbReference type="ARBA" id="ARBA00049534"/>
    </source>
</evidence>
<dbReference type="PIRSF" id="PIRSF005639">
    <property type="entry name" value="Glut_amidoT_SNO"/>
    <property type="match status" value="1"/>
</dbReference>
<gene>
    <name evidence="10 13" type="primary">pdxT</name>
    <name evidence="13" type="ORF">D0469_03145</name>
</gene>
<evidence type="ECO:0000256" key="9">
    <source>
        <dbReference type="ARBA" id="ARBA00064749"/>
    </source>
</evidence>
<evidence type="ECO:0000256" key="6">
    <source>
        <dbReference type="ARBA" id="ARBA00047992"/>
    </source>
</evidence>
<evidence type="ECO:0000256" key="3">
    <source>
        <dbReference type="ARBA" id="ARBA00022898"/>
    </source>
</evidence>
<comment type="similarity">
    <text evidence="1 10">Belongs to the glutaminase PdxT/SNO family.</text>
</comment>
<dbReference type="GO" id="GO:0005829">
    <property type="term" value="C:cytosol"/>
    <property type="evidence" value="ECO:0007669"/>
    <property type="project" value="TreeGrafter"/>
</dbReference>
<comment type="subunit">
    <text evidence="9 10">In the presence of PdxS, forms a dodecamer of heterodimers. Only shows activity in the heterodimer.</text>
</comment>
<dbReference type="AlphaFoldDB" id="A0A372LSL5"/>
<evidence type="ECO:0000313" key="13">
    <source>
        <dbReference type="EMBL" id="RFU71189.1"/>
    </source>
</evidence>
<evidence type="ECO:0000256" key="1">
    <source>
        <dbReference type="ARBA" id="ARBA00008345"/>
    </source>
</evidence>
<evidence type="ECO:0000256" key="10">
    <source>
        <dbReference type="HAMAP-Rule" id="MF_01615"/>
    </source>
</evidence>